<keyword evidence="1" id="KW-0732">Signal</keyword>
<dbReference type="PANTHER" id="PTHR41247">
    <property type="entry name" value="HTH-TYPE TRANSCRIPTIONAL REPRESSOR YCNK"/>
    <property type="match status" value="1"/>
</dbReference>
<protein>
    <submittedName>
        <fullName evidence="2">Nitrous oxide reductase</fullName>
    </submittedName>
</protein>
<dbReference type="Pfam" id="PF05573">
    <property type="entry name" value="NosL"/>
    <property type="match status" value="2"/>
</dbReference>
<name>A0A2D3W7A6_9BACT</name>
<organism evidence="2 3">
    <name type="scientific">Sulfurospirillum cavolei</name>
    <dbReference type="NCBI Taxonomy" id="366522"/>
    <lineage>
        <taxon>Bacteria</taxon>
        <taxon>Pseudomonadati</taxon>
        <taxon>Campylobacterota</taxon>
        <taxon>Epsilonproteobacteria</taxon>
        <taxon>Campylobacterales</taxon>
        <taxon>Sulfurospirillaceae</taxon>
        <taxon>Sulfurospirillum</taxon>
    </lineage>
</organism>
<dbReference type="AlphaFoldDB" id="A0A2D3W7A6"/>
<dbReference type="EMBL" id="DLUG01000021">
    <property type="protein sequence ID" value="DAB37231.1"/>
    <property type="molecule type" value="Genomic_DNA"/>
</dbReference>
<dbReference type="Proteomes" id="UP000231638">
    <property type="component" value="Unassembled WGS sequence"/>
</dbReference>
<dbReference type="InterPro" id="IPR008719">
    <property type="entry name" value="N2O_reductase_NosL"/>
</dbReference>
<evidence type="ECO:0000313" key="3">
    <source>
        <dbReference type="Proteomes" id="UP000231638"/>
    </source>
</evidence>
<proteinExistence type="predicted"/>
<gene>
    <name evidence="2" type="ORF">CFH80_00625</name>
</gene>
<evidence type="ECO:0000313" key="2">
    <source>
        <dbReference type="EMBL" id="DAB37231.1"/>
    </source>
</evidence>
<dbReference type="SUPFAM" id="SSF160387">
    <property type="entry name" value="NosL/MerB-like"/>
    <property type="match status" value="2"/>
</dbReference>
<feature type="chain" id="PRO_5013830875" evidence="1">
    <location>
        <begin position="21"/>
        <end position="378"/>
    </location>
</feature>
<feature type="signal peptide" evidence="1">
    <location>
        <begin position="1"/>
        <end position="20"/>
    </location>
</feature>
<reference evidence="2 3" key="1">
    <citation type="journal article" date="2017" name="Front. Microbiol.">
        <title>Comparative Genomic Analysis of the Class Epsilonproteobacteria and Proposed Reclassification to Epsilonbacteraeota (phyl. nov.).</title>
        <authorList>
            <person name="Waite D.W."/>
            <person name="Vanwonterghem I."/>
            <person name="Rinke C."/>
            <person name="Parks D.H."/>
            <person name="Zhang Y."/>
            <person name="Takai K."/>
            <person name="Sievert S.M."/>
            <person name="Simon J."/>
            <person name="Campbell B.J."/>
            <person name="Hanson T.E."/>
            <person name="Woyke T."/>
            <person name="Klotz M.G."/>
            <person name="Hugenholtz P."/>
        </authorList>
    </citation>
    <scope>NUCLEOTIDE SEQUENCE [LARGE SCALE GENOMIC DNA]</scope>
    <source>
        <strain evidence="2">UBA11420</strain>
    </source>
</reference>
<evidence type="ECO:0000256" key="1">
    <source>
        <dbReference type="SAM" id="SignalP"/>
    </source>
</evidence>
<dbReference type="Gene3D" id="3.30.70.2050">
    <property type="match status" value="2"/>
</dbReference>
<dbReference type="STRING" id="366522.GCA_001548055_00063"/>
<comment type="caution">
    <text evidence="2">The sequence shown here is derived from an EMBL/GenBank/DDBJ whole genome shotgun (WGS) entry which is preliminary data.</text>
</comment>
<accession>A0A2D3W7A6</accession>
<dbReference type="PANTHER" id="PTHR41247:SF1">
    <property type="entry name" value="HTH-TYPE TRANSCRIPTIONAL REPRESSOR YCNK"/>
    <property type="match status" value="1"/>
</dbReference>
<sequence length="378" mass="42525">MIKFIVWSVLALFLTLGLHAEEFNKAASGEPELIQQGDTKAYCPICGMSLKQFYKTSHGAILNDGTATQYCSIRCLAADWNAIEARVKKIVVTDAKSEKLIDAKDAFYVVGSKVPGTMSQVSKLAFAQKTDAEAFMKEYGGELMSFDKAFASAKASLAQDVDAFIQKKQKGMYPMGEKIYNAACAKDKIRVDDFTTISALKVFLKNNKVCGELDEQKLQAVSLYVWEILREEAHGHAHKNMIHVEKDEKCPVCGMFVYKYPRWAARMNYVDNGKNVSHAFDGVKDMLKFYHNPSKWGNYAKQPDDKVALLVTDYYTQEAIDGKAAFYVVGSDMYGPMGREFIPFKDEASAQSFLKDHKGKRVLRLKEIDEALVYEQDK</sequence>